<keyword evidence="2" id="KW-1185">Reference proteome</keyword>
<gene>
    <name evidence="1" type="ORF">E8E12_006305</name>
</gene>
<sequence>MFKIDKNGGYKQPDLSLELVGEGTIRQHTHDIAWSDSLCGPKCTYYLTFSRSMLRCENHASIVDLEARVLRQYGNTSQVDGSPASWNSSHIQYMATRYIADDQSKSDVSFWNRDFAAFQNISCTTWTATYIANANYTNFN</sequence>
<evidence type="ECO:0000313" key="2">
    <source>
        <dbReference type="Proteomes" id="UP000758155"/>
    </source>
</evidence>
<organism evidence="1 2">
    <name type="scientific">Didymella heteroderae</name>
    <dbReference type="NCBI Taxonomy" id="1769908"/>
    <lineage>
        <taxon>Eukaryota</taxon>
        <taxon>Fungi</taxon>
        <taxon>Dikarya</taxon>
        <taxon>Ascomycota</taxon>
        <taxon>Pezizomycotina</taxon>
        <taxon>Dothideomycetes</taxon>
        <taxon>Pleosporomycetidae</taxon>
        <taxon>Pleosporales</taxon>
        <taxon>Pleosporineae</taxon>
        <taxon>Didymellaceae</taxon>
        <taxon>Didymella</taxon>
    </lineage>
</organism>
<reference evidence="1" key="1">
    <citation type="submission" date="2019-04" db="EMBL/GenBank/DDBJ databases">
        <title>Sequencing of skin fungus with MAO and IRED activity.</title>
        <authorList>
            <person name="Marsaioli A.J."/>
            <person name="Bonatto J.M.C."/>
            <person name="Reis Junior O."/>
        </authorList>
    </citation>
    <scope>NUCLEOTIDE SEQUENCE</scope>
    <source>
        <strain evidence="1">28M1</strain>
    </source>
</reference>
<proteinExistence type="predicted"/>
<dbReference type="AlphaFoldDB" id="A0A9P4WL00"/>
<evidence type="ECO:0000313" key="1">
    <source>
        <dbReference type="EMBL" id="KAF3035695.1"/>
    </source>
</evidence>
<name>A0A9P4WL00_9PLEO</name>
<comment type="caution">
    <text evidence="1">The sequence shown here is derived from an EMBL/GenBank/DDBJ whole genome shotgun (WGS) entry which is preliminary data.</text>
</comment>
<protein>
    <submittedName>
        <fullName evidence="1">Uncharacterized protein</fullName>
    </submittedName>
</protein>
<dbReference type="EMBL" id="SWKV01000056">
    <property type="protein sequence ID" value="KAF3035695.1"/>
    <property type="molecule type" value="Genomic_DNA"/>
</dbReference>
<accession>A0A9P4WL00</accession>
<dbReference type="Proteomes" id="UP000758155">
    <property type="component" value="Unassembled WGS sequence"/>
</dbReference>